<dbReference type="InterPro" id="IPR000422">
    <property type="entry name" value="DHBP_synthase_RibB"/>
</dbReference>
<dbReference type="GO" id="GO:0005829">
    <property type="term" value="C:cytosol"/>
    <property type="evidence" value="ECO:0007669"/>
    <property type="project" value="TreeGrafter"/>
</dbReference>
<comment type="pathway">
    <text evidence="2 5">Cofactor biosynthesis; riboflavin biosynthesis; 2-hydroxy-3-oxobutyl phosphate from D-ribulose 5-phosphate: step 1/1.</text>
</comment>
<proteinExistence type="inferred from homology"/>
<keyword evidence="3 5" id="KW-0686">Riboflavin biosynthesis</keyword>
<evidence type="ECO:0000313" key="6">
    <source>
        <dbReference type="EMBL" id="GES17653.1"/>
    </source>
</evidence>
<evidence type="ECO:0000256" key="3">
    <source>
        <dbReference type="ARBA" id="ARBA00022619"/>
    </source>
</evidence>
<keyword evidence="4 5" id="KW-0479">Metal-binding</keyword>
<dbReference type="Gene3D" id="3.90.870.10">
    <property type="entry name" value="DHBP synthase"/>
    <property type="match status" value="1"/>
</dbReference>
<dbReference type="InterPro" id="IPR017945">
    <property type="entry name" value="DHBP_synth_RibB-like_a/b_dom"/>
</dbReference>
<evidence type="ECO:0000256" key="2">
    <source>
        <dbReference type="ARBA" id="ARBA00004904"/>
    </source>
</evidence>
<evidence type="ECO:0000256" key="4">
    <source>
        <dbReference type="ARBA" id="ARBA00022723"/>
    </source>
</evidence>
<accession>A0A5M3XFC1</accession>
<organism evidence="6 7">
    <name type="scientific">Acrocarpospora pleiomorpha</name>
    <dbReference type="NCBI Taxonomy" id="90975"/>
    <lineage>
        <taxon>Bacteria</taxon>
        <taxon>Bacillati</taxon>
        <taxon>Actinomycetota</taxon>
        <taxon>Actinomycetes</taxon>
        <taxon>Streptosporangiales</taxon>
        <taxon>Streptosporangiaceae</taxon>
        <taxon>Acrocarpospora</taxon>
    </lineage>
</organism>
<comment type="function">
    <text evidence="1 5">Catalyzes the conversion of D-ribulose 5-phosphate to formate and 3,4-dihydroxy-2-butanone 4-phosphate.</text>
</comment>
<dbReference type="EMBL" id="BLAF01000004">
    <property type="protein sequence ID" value="GES17653.1"/>
    <property type="molecule type" value="Genomic_DNA"/>
</dbReference>
<comment type="similarity">
    <text evidence="5">Belongs to the DHBP synthase family.</text>
</comment>
<dbReference type="Pfam" id="PF00926">
    <property type="entry name" value="DHBP_synthase"/>
    <property type="match status" value="1"/>
</dbReference>
<keyword evidence="5" id="KW-0464">Manganese</keyword>
<comment type="cofactor">
    <cofactor evidence="5">
        <name>Mg(2+)</name>
        <dbReference type="ChEBI" id="CHEBI:18420"/>
    </cofactor>
    <cofactor evidence="5">
        <name>Mn(2+)</name>
        <dbReference type="ChEBI" id="CHEBI:29035"/>
    </cofactor>
    <text evidence="5">Binds 2 divalent metal cations per subunit. Magnesium or manganese.</text>
</comment>
<dbReference type="GO" id="GO:0009231">
    <property type="term" value="P:riboflavin biosynthetic process"/>
    <property type="evidence" value="ECO:0007669"/>
    <property type="project" value="UniProtKB-UniPathway"/>
</dbReference>
<keyword evidence="5" id="KW-0460">Magnesium</keyword>
<dbReference type="PANTHER" id="PTHR21327:SF18">
    <property type="entry name" value="3,4-DIHYDROXY-2-BUTANONE 4-PHOSPHATE SYNTHASE"/>
    <property type="match status" value="1"/>
</dbReference>
<evidence type="ECO:0000256" key="1">
    <source>
        <dbReference type="ARBA" id="ARBA00002284"/>
    </source>
</evidence>
<dbReference type="NCBIfam" id="TIGR00506">
    <property type="entry name" value="ribB"/>
    <property type="match status" value="1"/>
</dbReference>
<name>A0A5M3XFC1_9ACTN</name>
<comment type="subunit">
    <text evidence="5">Homodimer.</text>
</comment>
<dbReference type="Proteomes" id="UP000377595">
    <property type="component" value="Unassembled WGS sequence"/>
</dbReference>
<dbReference type="PANTHER" id="PTHR21327">
    <property type="entry name" value="GTP CYCLOHYDROLASE II-RELATED"/>
    <property type="match status" value="1"/>
</dbReference>
<dbReference type="RefSeq" id="WP_155342789.1">
    <property type="nucleotide sequence ID" value="NZ_BLAF01000004.1"/>
</dbReference>
<dbReference type="UniPathway" id="UPA00275">
    <property type="reaction ID" value="UER00399"/>
</dbReference>
<reference evidence="6 7" key="1">
    <citation type="submission" date="2019-10" db="EMBL/GenBank/DDBJ databases">
        <title>Whole genome shotgun sequence of Acrocarpospora pleiomorpha NBRC 16267.</title>
        <authorList>
            <person name="Ichikawa N."/>
            <person name="Kimura A."/>
            <person name="Kitahashi Y."/>
            <person name="Komaki H."/>
            <person name="Oguchi A."/>
        </authorList>
    </citation>
    <scope>NUCLEOTIDE SEQUENCE [LARGE SCALE GENOMIC DNA]</scope>
    <source>
        <strain evidence="6 7">NBRC 16267</strain>
    </source>
</reference>
<dbReference type="GO" id="GO:0008686">
    <property type="term" value="F:3,4-dihydroxy-2-butanone-4-phosphate synthase activity"/>
    <property type="evidence" value="ECO:0007669"/>
    <property type="project" value="UniProtKB-EC"/>
</dbReference>
<sequence length="204" mass="21181">MLDTVAAAIEEIAAGRPVLVIDDEDRENEGDLIAAGSLMTPVLMAFLIRHSGGVVCAAMEGADLDRLHLPPMVALNEDPRVGAFTVSVDAADGTTGISAASRANTLRLLADPATGPRQLTRPGHVFPLRADEGGLAARQGHTEAGIELVRLAGLPPVAALTEVFNPDGTLARLPQLRVFADEHGLALISIEQLMAHRAAVPAGA</sequence>
<evidence type="ECO:0000256" key="5">
    <source>
        <dbReference type="RuleBase" id="RU003843"/>
    </source>
</evidence>
<protein>
    <recommendedName>
        <fullName evidence="5">3,4-dihydroxy-2-butanone 4-phosphate synthase</fullName>
        <shortName evidence="5">DHBP synthase</shortName>
        <ecNumber evidence="5">4.1.99.12</ecNumber>
    </recommendedName>
</protein>
<dbReference type="AlphaFoldDB" id="A0A5M3XFC1"/>
<evidence type="ECO:0000313" key="7">
    <source>
        <dbReference type="Proteomes" id="UP000377595"/>
    </source>
</evidence>
<dbReference type="SUPFAM" id="SSF55821">
    <property type="entry name" value="YrdC/RibB"/>
    <property type="match status" value="1"/>
</dbReference>
<dbReference type="EC" id="4.1.99.12" evidence="5"/>
<keyword evidence="7" id="KW-1185">Reference proteome</keyword>
<keyword evidence="5" id="KW-0456">Lyase</keyword>
<comment type="catalytic activity">
    <reaction evidence="5">
        <text>D-ribulose 5-phosphate = (2S)-2-hydroxy-3-oxobutyl phosphate + formate + H(+)</text>
        <dbReference type="Rhea" id="RHEA:18457"/>
        <dbReference type="ChEBI" id="CHEBI:15378"/>
        <dbReference type="ChEBI" id="CHEBI:15740"/>
        <dbReference type="ChEBI" id="CHEBI:58121"/>
        <dbReference type="ChEBI" id="CHEBI:58830"/>
        <dbReference type="EC" id="4.1.99.12"/>
    </reaction>
</comment>
<dbReference type="GO" id="GO:0046872">
    <property type="term" value="F:metal ion binding"/>
    <property type="evidence" value="ECO:0007669"/>
    <property type="project" value="UniProtKB-KW"/>
</dbReference>
<gene>
    <name evidence="6" type="ORF">Aple_005480</name>
</gene>
<dbReference type="GO" id="GO:0003935">
    <property type="term" value="F:GTP cyclohydrolase II activity"/>
    <property type="evidence" value="ECO:0007669"/>
    <property type="project" value="TreeGrafter"/>
</dbReference>
<comment type="caution">
    <text evidence="6">The sequence shown here is derived from an EMBL/GenBank/DDBJ whole genome shotgun (WGS) entry which is preliminary data.</text>
</comment>
<dbReference type="OrthoDB" id="9793111at2"/>